<protein>
    <submittedName>
        <fullName evidence="3">BRCT domain-containing protein</fullName>
    </submittedName>
    <submittedName>
        <fullName evidence="4">Putative BRCT domain-containing DNA repair protein</fullName>
    </submittedName>
</protein>
<dbReference type="OMA" id="PTKIKQW"/>
<organism evidence="4 5">
    <name type="scientific">Helianthus annuus</name>
    <name type="common">Common sunflower</name>
    <dbReference type="NCBI Taxonomy" id="4232"/>
    <lineage>
        <taxon>Eukaryota</taxon>
        <taxon>Viridiplantae</taxon>
        <taxon>Streptophyta</taxon>
        <taxon>Embryophyta</taxon>
        <taxon>Tracheophyta</taxon>
        <taxon>Spermatophyta</taxon>
        <taxon>Magnoliopsida</taxon>
        <taxon>eudicotyledons</taxon>
        <taxon>Gunneridae</taxon>
        <taxon>Pentapetalae</taxon>
        <taxon>asterids</taxon>
        <taxon>campanulids</taxon>
        <taxon>Asterales</taxon>
        <taxon>Asteraceae</taxon>
        <taxon>Asteroideae</taxon>
        <taxon>Heliantheae alliance</taxon>
        <taxon>Heliantheae</taxon>
        <taxon>Helianthus</taxon>
    </lineage>
</organism>
<evidence type="ECO:0000313" key="5">
    <source>
        <dbReference type="Proteomes" id="UP000215914"/>
    </source>
</evidence>
<dbReference type="Proteomes" id="UP000215914">
    <property type="component" value="Chromosome 16"/>
</dbReference>
<gene>
    <name evidence="4" type="primary">ATXRCC1</name>
    <name evidence="4" type="ORF">HannXRQ_Chr16g0501051</name>
    <name evidence="3" type="ORF">HanXRQr2_Chr16g0726391</name>
</gene>
<feature type="compositionally biased region" description="Low complexity" evidence="1">
    <location>
        <begin position="150"/>
        <end position="164"/>
    </location>
</feature>
<dbReference type="PANTHER" id="PTHR11370">
    <property type="entry name" value="DNA-REPAIR PROTEIN XRCC1"/>
    <property type="match status" value="1"/>
</dbReference>
<proteinExistence type="predicted"/>
<dbReference type="InParanoid" id="A0A251RW93"/>
<feature type="domain" description="BRCT" evidence="2">
    <location>
        <begin position="47"/>
        <end position="135"/>
    </location>
</feature>
<reference evidence="3 5" key="1">
    <citation type="journal article" date="2017" name="Nature">
        <title>The sunflower genome provides insights into oil metabolism, flowering and Asterid evolution.</title>
        <authorList>
            <person name="Badouin H."/>
            <person name="Gouzy J."/>
            <person name="Grassa C.J."/>
            <person name="Murat F."/>
            <person name="Staton S.E."/>
            <person name="Cottret L."/>
            <person name="Lelandais-Briere C."/>
            <person name="Owens G.L."/>
            <person name="Carrere S."/>
            <person name="Mayjonade B."/>
            <person name="Legrand L."/>
            <person name="Gill N."/>
            <person name="Kane N.C."/>
            <person name="Bowers J.E."/>
            <person name="Hubner S."/>
            <person name="Bellec A."/>
            <person name="Berard A."/>
            <person name="Berges H."/>
            <person name="Blanchet N."/>
            <person name="Boniface M.C."/>
            <person name="Brunel D."/>
            <person name="Catrice O."/>
            <person name="Chaidir N."/>
            <person name="Claudel C."/>
            <person name="Donnadieu C."/>
            <person name="Faraut T."/>
            <person name="Fievet G."/>
            <person name="Helmstetter N."/>
            <person name="King M."/>
            <person name="Knapp S.J."/>
            <person name="Lai Z."/>
            <person name="Le Paslier M.C."/>
            <person name="Lippi Y."/>
            <person name="Lorenzon L."/>
            <person name="Mandel J.R."/>
            <person name="Marage G."/>
            <person name="Marchand G."/>
            <person name="Marquand E."/>
            <person name="Bret-Mestries E."/>
            <person name="Morien E."/>
            <person name="Nambeesan S."/>
            <person name="Nguyen T."/>
            <person name="Pegot-Espagnet P."/>
            <person name="Pouilly N."/>
            <person name="Raftis F."/>
            <person name="Sallet E."/>
            <person name="Schiex T."/>
            <person name="Thomas J."/>
            <person name="Vandecasteele C."/>
            <person name="Vares D."/>
            <person name="Vear F."/>
            <person name="Vautrin S."/>
            <person name="Crespi M."/>
            <person name="Mangin B."/>
            <person name="Burke J.M."/>
            <person name="Salse J."/>
            <person name="Munos S."/>
            <person name="Vincourt P."/>
            <person name="Rieseberg L.H."/>
            <person name="Langlade N.B."/>
        </authorList>
    </citation>
    <scope>NUCLEOTIDE SEQUENCE [LARGE SCALE GENOMIC DNA]</scope>
    <source>
        <strain evidence="5">cv. SF193</strain>
        <tissue evidence="3">Leaves</tissue>
    </source>
</reference>
<dbReference type="InterPro" id="IPR036420">
    <property type="entry name" value="BRCT_dom_sf"/>
</dbReference>
<evidence type="ECO:0000313" key="3">
    <source>
        <dbReference type="EMBL" id="KAF5758184.1"/>
    </source>
</evidence>
<dbReference type="Pfam" id="PF00533">
    <property type="entry name" value="BRCT"/>
    <property type="match status" value="1"/>
</dbReference>
<dbReference type="AlphaFoldDB" id="A0A251RW93"/>
<accession>A0A251RW93</accession>
<dbReference type="STRING" id="4232.A0A251RW93"/>
<dbReference type="EMBL" id="MNCJ02000331">
    <property type="protein sequence ID" value="KAF5758184.1"/>
    <property type="molecule type" value="Genomic_DNA"/>
</dbReference>
<feature type="region of interest" description="Disordered" evidence="1">
    <location>
        <begin position="1"/>
        <end position="45"/>
    </location>
</feature>
<evidence type="ECO:0000256" key="1">
    <source>
        <dbReference type="SAM" id="MobiDB-lite"/>
    </source>
</evidence>
<keyword evidence="5" id="KW-1185">Reference proteome</keyword>
<name>A0A251RW93_HELAN</name>
<evidence type="ECO:0000259" key="2">
    <source>
        <dbReference type="PROSITE" id="PS50172"/>
    </source>
</evidence>
<feature type="region of interest" description="Disordered" evidence="1">
    <location>
        <begin position="302"/>
        <end position="331"/>
    </location>
</feature>
<dbReference type="FunCoup" id="A0A251RW93">
    <property type="interactions" value="1272"/>
</dbReference>
<feature type="compositionally biased region" description="Basic and acidic residues" evidence="1">
    <location>
        <begin position="21"/>
        <end position="37"/>
    </location>
</feature>
<dbReference type="InterPro" id="IPR001357">
    <property type="entry name" value="BRCT_dom"/>
</dbReference>
<feature type="region of interest" description="Disordered" evidence="1">
    <location>
        <begin position="141"/>
        <end position="194"/>
    </location>
</feature>
<dbReference type="PANTHER" id="PTHR11370:SF5">
    <property type="entry name" value="DNA REPAIR PROTEIN XRCC1"/>
    <property type="match status" value="1"/>
</dbReference>
<sequence length="350" mass="39362">MPDSGSHKPAGRALPSWMSARDADNNSGRKENDKEKQPAGQRTSTDKFSKLMEGVVFVLSGFVNPERSTLRSQALEMGAEYQGDWNDKCTLLVCAFTNTPKFRQVEADNGTVVSKGWITECYDQKQLVAIEPFLLHAGKPWRHQSNSTGPSQDLKPSSSKSSYKQADKFVDSKPRASSSSKSQQTAHKPAKKEFSTSDVKKWAIDDMKKTMSWLNSQEEKPDSSEIKKVAAEGILTCLQDAIDSLKEGRGLEKILEDWSFVPRVVEELNKLDIAGDSPVKKDVYHQAIVCKRIYEFELGNSEDEKTTDKKKRAKIEKSEKTENYDSDDTIEMTEEEVKEAFDRVASSFHK</sequence>
<dbReference type="SMART" id="SM00292">
    <property type="entry name" value="BRCT"/>
    <property type="match status" value="1"/>
</dbReference>
<evidence type="ECO:0000313" key="4">
    <source>
        <dbReference type="EMBL" id="OTF90569.1"/>
    </source>
</evidence>
<dbReference type="EMBL" id="CM007905">
    <property type="protein sequence ID" value="OTF90569.1"/>
    <property type="molecule type" value="Genomic_DNA"/>
</dbReference>
<feature type="compositionally biased region" description="Basic and acidic residues" evidence="1">
    <location>
        <begin position="165"/>
        <end position="174"/>
    </location>
</feature>
<reference evidence="3" key="3">
    <citation type="submission" date="2020-06" db="EMBL/GenBank/DDBJ databases">
        <title>Helianthus annuus Genome sequencing and assembly Release 2.</title>
        <authorList>
            <person name="Gouzy J."/>
            <person name="Langlade N."/>
            <person name="Munos S."/>
        </authorList>
    </citation>
    <scope>NUCLEOTIDE SEQUENCE</scope>
    <source>
        <tissue evidence="3">Leaves</tissue>
    </source>
</reference>
<dbReference type="SUPFAM" id="SSF52113">
    <property type="entry name" value="BRCT domain"/>
    <property type="match status" value="1"/>
</dbReference>
<dbReference type="Gene3D" id="3.40.50.10190">
    <property type="entry name" value="BRCT domain"/>
    <property type="match status" value="1"/>
</dbReference>
<dbReference type="OrthoDB" id="25840at2759"/>
<dbReference type="PROSITE" id="PS50172">
    <property type="entry name" value="BRCT"/>
    <property type="match status" value="1"/>
</dbReference>
<reference evidence="4" key="2">
    <citation type="submission" date="2017-02" db="EMBL/GenBank/DDBJ databases">
        <title>Sunflower complete genome.</title>
        <authorList>
            <person name="Langlade N."/>
            <person name="Munos S."/>
        </authorList>
    </citation>
    <scope>NUCLEOTIDE SEQUENCE [LARGE SCALE GENOMIC DNA]</scope>
    <source>
        <tissue evidence="4">Leaves</tissue>
    </source>
</reference>
<dbReference type="Gramene" id="mRNA:HanXRQr2_Chr16g0726391">
    <property type="protein sequence ID" value="mRNA:HanXRQr2_Chr16g0726391"/>
    <property type="gene ID" value="HanXRQr2_Chr16g0726391"/>
</dbReference>